<protein>
    <submittedName>
        <fullName evidence="4">Putative DNA polymerase</fullName>
    </submittedName>
</protein>
<name>A0A6M3K2P3_9ZZZZ</name>
<dbReference type="InterPro" id="IPR043502">
    <property type="entry name" value="DNA/RNA_pol_sf"/>
</dbReference>
<evidence type="ECO:0000256" key="1">
    <source>
        <dbReference type="ARBA" id="ARBA00022705"/>
    </source>
</evidence>
<dbReference type="PANTHER" id="PTHR10133">
    <property type="entry name" value="DNA POLYMERASE I"/>
    <property type="match status" value="1"/>
</dbReference>
<dbReference type="GO" id="GO:0003677">
    <property type="term" value="F:DNA binding"/>
    <property type="evidence" value="ECO:0007669"/>
    <property type="project" value="InterPro"/>
</dbReference>
<evidence type="ECO:0000259" key="2">
    <source>
        <dbReference type="SMART" id="SM00482"/>
    </source>
</evidence>
<accession>A0A6M3K2P3</accession>
<dbReference type="Gene3D" id="1.20.1060.10">
    <property type="entry name" value="Taq DNA Polymerase, Chain T, domain 4"/>
    <property type="match status" value="1"/>
</dbReference>
<dbReference type="GO" id="GO:0006302">
    <property type="term" value="P:double-strand break repair"/>
    <property type="evidence" value="ECO:0007669"/>
    <property type="project" value="TreeGrafter"/>
</dbReference>
<proteinExistence type="predicted"/>
<dbReference type="PANTHER" id="PTHR10133:SF27">
    <property type="entry name" value="DNA POLYMERASE NU"/>
    <property type="match status" value="1"/>
</dbReference>
<dbReference type="Gene3D" id="3.30.70.370">
    <property type="match status" value="2"/>
</dbReference>
<dbReference type="InterPro" id="IPR001098">
    <property type="entry name" value="DNA-dir_DNA_pol_A_palm_dom"/>
</dbReference>
<sequence length="462" mass="54153">MIPTERDAYQLLHNGALAFADIERHGMCVDVEYLDRMIERTGTKIARLTSKLKSSKFFADWCKTFGQRTNMGSREQLGHVLFVQMKCQCTQRTATGKPKVDEAVLETIDIPEVKAFLEIEKLKKARSTYLVGIRREVCDGVIHPFFNLNLVRSFRSSSDHPNFQNMPIRDKKIGKLIRSCFVPRKGNRIVELDYSGIEVRIAACYHKDQNMLRYINDPESDMHRDMAQQIYFLRKKQMTKEIRFCTKSYFVFAQFYGDYYINCARSLWNTIDRDNIVLADGTPMKEHLKKKGIERLGLCDHEQPPLPGTFEQHLKAVENDFWNNRFKEYGQWKWDWWNAYCKTGEFQMLSGFKVHGHYDKKQVINYPIQGAAFHCLLWSLIRINKWLKRNKMKTRIVGQIHDSIVADVAESELNEYLHKANQISTVSIRRAWPWIITPLEIEAEATEVDQAWFYKKPIAIPA</sequence>
<dbReference type="PRINTS" id="PR00868">
    <property type="entry name" value="DNAPOLI"/>
</dbReference>
<dbReference type="GO" id="GO:0003887">
    <property type="term" value="F:DNA-directed DNA polymerase activity"/>
    <property type="evidence" value="ECO:0007669"/>
    <property type="project" value="InterPro"/>
</dbReference>
<organism evidence="4">
    <name type="scientific">viral metagenome</name>
    <dbReference type="NCBI Taxonomy" id="1070528"/>
    <lineage>
        <taxon>unclassified sequences</taxon>
        <taxon>metagenomes</taxon>
        <taxon>organismal metagenomes</taxon>
    </lineage>
</organism>
<dbReference type="SMART" id="SM00482">
    <property type="entry name" value="POLAc"/>
    <property type="match status" value="1"/>
</dbReference>
<dbReference type="GO" id="GO:0006261">
    <property type="term" value="P:DNA-templated DNA replication"/>
    <property type="evidence" value="ECO:0007669"/>
    <property type="project" value="InterPro"/>
</dbReference>
<dbReference type="SUPFAM" id="SSF56672">
    <property type="entry name" value="DNA/RNA polymerases"/>
    <property type="match status" value="1"/>
</dbReference>
<evidence type="ECO:0000313" key="3">
    <source>
        <dbReference type="EMBL" id="QJA59483.1"/>
    </source>
</evidence>
<dbReference type="InterPro" id="IPR002298">
    <property type="entry name" value="DNA_polymerase_A"/>
</dbReference>
<dbReference type="Pfam" id="PF00476">
    <property type="entry name" value="DNA_pol_A"/>
    <property type="match status" value="2"/>
</dbReference>
<feature type="domain" description="DNA-directed DNA polymerase family A palm" evidence="2">
    <location>
        <begin position="174"/>
        <end position="412"/>
    </location>
</feature>
<keyword evidence="1" id="KW-0235">DNA replication</keyword>
<dbReference type="EMBL" id="MT141371">
    <property type="protein sequence ID" value="QJA59483.1"/>
    <property type="molecule type" value="Genomic_DNA"/>
</dbReference>
<dbReference type="AlphaFoldDB" id="A0A6M3K2P3"/>
<gene>
    <name evidence="4" type="ORF">MM415A01857_0010</name>
    <name evidence="3" type="ORF">MM415B01290_0016</name>
</gene>
<evidence type="ECO:0000313" key="4">
    <source>
        <dbReference type="EMBL" id="QJA75217.1"/>
    </source>
</evidence>
<reference evidence="4" key="1">
    <citation type="submission" date="2020-03" db="EMBL/GenBank/DDBJ databases">
        <title>The deep terrestrial virosphere.</title>
        <authorList>
            <person name="Holmfeldt K."/>
            <person name="Nilsson E."/>
            <person name="Simone D."/>
            <person name="Lopez-Fernandez M."/>
            <person name="Wu X."/>
            <person name="de Brujin I."/>
            <person name="Lundin D."/>
            <person name="Andersson A."/>
            <person name="Bertilsson S."/>
            <person name="Dopson M."/>
        </authorList>
    </citation>
    <scope>NUCLEOTIDE SEQUENCE</scope>
    <source>
        <strain evidence="4">MM415A01857</strain>
        <strain evidence="3">MM415B01290</strain>
    </source>
</reference>
<dbReference type="EMBL" id="MT142148">
    <property type="protein sequence ID" value="QJA75217.1"/>
    <property type="molecule type" value="Genomic_DNA"/>
</dbReference>